<gene>
    <name evidence="1" type="ORF">E5336_11380</name>
</gene>
<organism evidence="1 2">
    <name type="scientific">Dubosiella muris</name>
    <dbReference type="NCBI Taxonomy" id="3038133"/>
    <lineage>
        <taxon>Bacteria</taxon>
        <taxon>Bacillati</taxon>
        <taxon>Bacillota</taxon>
        <taxon>Erysipelotrichia</taxon>
        <taxon>Erysipelotrichales</taxon>
        <taxon>Erysipelotrichaceae</taxon>
        <taxon>Dubosiella</taxon>
    </lineage>
</organism>
<accession>A0AC61R619</accession>
<protein>
    <submittedName>
        <fullName evidence="1">GNAT family N-acetyltransferase</fullName>
    </submittedName>
</protein>
<evidence type="ECO:0000313" key="1">
    <source>
        <dbReference type="EMBL" id="TGY64875.1"/>
    </source>
</evidence>
<dbReference type="EMBL" id="SRYG01000030">
    <property type="protein sequence ID" value="TGY64875.1"/>
    <property type="molecule type" value="Genomic_DNA"/>
</dbReference>
<keyword evidence="2" id="KW-1185">Reference proteome</keyword>
<comment type="caution">
    <text evidence="1">The sequence shown here is derived from an EMBL/GenBank/DDBJ whole genome shotgun (WGS) entry which is preliminary data.</text>
</comment>
<name>A0AC61R619_9FIRM</name>
<reference evidence="1" key="1">
    <citation type="submission" date="2019-04" db="EMBL/GenBank/DDBJ databases">
        <title>Microbes associate with the intestines of laboratory mice.</title>
        <authorList>
            <person name="Navarre W."/>
            <person name="Wong E."/>
            <person name="Huang K."/>
            <person name="Tropini C."/>
            <person name="Ng K."/>
            <person name="Yu B."/>
        </authorList>
    </citation>
    <scope>NUCLEOTIDE SEQUENCE</scope>
    <source>
        <strain evidence="1">NM09_H32</strain>
    </source>
</reference>
<proteinExistence type="predicted"/>
<sequence length="164" mass="18444">MIRIANPTDVCALAAIEAACFPVAEAATPEQIARRVEQFGPYFLVQQMEGQIVGFVNGMCTNEPDLRDAMYEDAGLHDPDGNHVMIFGLDTLPGWQHQGVAKTLMRSLIEQAKRDRKTSIVLTCKKRLVSFYEQFGYRNEGLSASTHGDVEWFQMRLPLRPVNK</sequence>
<dbReference type="Proteomes" id="UP000308836">
    <property type="component" value="Unassembled WGS sequence"/>
</dbReference>
<evidence type="ECO:0000313" key="2">
    <source>
        <dbReference type="Proteomes" id="UP000308836"/>
    </source>
</evidence>